<feature type="binding site" evidence="7">
    <location>
        <position position="31"/>
    </location>
    <ligand>
        <name>3-phosphoshikimate</name>
        <dbReference type="ChEBI" id="CHEBI:145989"/>
    </ligand>
</feature>
<evidence type="ECO:0000259" key="8">
    <source>
        <dbReference type="Pfam" id="PF00275"/>
    </source>
</evidence>
<dbReference type="Gene3D" id="3.65.10.10">
    <property type="entry name" value="Enolpyruvate transferase domain"/>
    <property type="match status" value="2"/>
</dbReference>
<dbReference type="InterPro" id="IPR001986">
    <property type="entry name" value="Enolpyruvate_Tfrase_dom"/>
</dbReference>
<dbReference type="EC" id="2.5.1.19" evidence="7"/>
<proteinExistence type="inferred from homology"/>
<accession>A0ABW9FS89</accession>
<keyword evidence="3 7" id="KW-0028">Amino-acid biosynthesis</keyword>
<comment type="subcellular location">
    <subcellularLocation>
        <location evidence="7">Cytoplasm</location>
    </subcellularLocation>
</comment>
<feature type="binding site" evidence="7">
    <location>
        <position position="320"/>
    </location>
    <ligand>
        <name>3-phosphoshikimate</name>
        <dbReference type="ChEBI" id="CHEBI:145989"/>
    </ligand>
</feature>
<evidence type="ECO:0000256" key="1">
    <source>
        <dbReference type="ARBA" id="ARBA00004811"/>
    </source>
</evidence>
<dbReference type="PIRSF" id="PIRSF000505">
    <property type="entry name" value="EPSPS"/>
    <property type="match status" value="1"/>
</dbReference>
<dbReference type="PROSITE" id="PS00104">
    <property type="entry name" value="EPSP_SYNTHASE_1"/>
    <property type="match status" value="1"/>
</dbReference>
<dbReference type="PROSITE" id="PS00885">
    <property type="entry name" value="EPSP_SYNTHASE_2"/>
    <property type="match status" value="1"/>
</dbReference>
<feature type="binding site" evidence="7">
    <location>
        <position position="417"/>
    </location>
    <ligand>
        <name>phosphoenolpyruvate</name>
        <dbReference type="ChEBI" id="CHEBI:58702"/>
    </ligand>
</feature>
<feature type="binding site" evidence="7">
    <location>
        <position position="26"/>
    </location>
    <ligand>
        <name>3-phosphoshikimate</name>
        <dbReference type="ChEBI" id="CHEBI:145989"/>
    </ligand>
</feature>
<dbReference type="EMBL" id="JBDLNU010000002">
    <property type="protein sequence ID" value="MFM1728088.1"/>
    <property type="molecule type" value="Genomic_DNA"/>
</dbReference>
<feature type="binding site" evidence="7">
    <location>
        <position position="347"/>
    </location>
    <ligand>
        <name>3-phosphoshikimate</name>
        <dbReference type="ChEBI" id="CHEBI:145989"/>
    </ligand>
</feature>
<dbReference type="RefSeq" id="WP_348604509.1">
    <property type="nucleotide sequence ID" value="NZ_CP157276.1"/>
</dbReference>
<dbReference type="HAMAP" id="MF_00210">
    <property type="entry name" value="EPSP_synth"/>
    <property type="match status" value="1"/>
</dbReference>
<reference evidence="9 10" key="1">
    <citation type="submission" date="2023-11" db="EMBL/GenBank/DDBJ databases">
        <authorList>
            <person name="Val-Calvo J."/>
            <person name="Scortti M."/>
            <person name="Vazquez-Boland J."/>
        </authorList>
    </citation>
    <scope>NUCLEOTIDE SEQUENCE [LARGE SCALE GENOMIC DNA]</scope>
    <source>
        <strain evidence="9 10">DSM 46662</strain>
    </source>
</reference>
<feature type="domain" description="Enolpyruvate transferase" evidence="8">
    <location>
        <begin position="14"/>
        <end position="424"/>
    </location>
</feature>
<feature type="binding site" evidence="7">
    <location>
        <position position="392"/>
    </location>
    <ligand>
        <name>phosphoenolpyruvate</name>
        <dbReference type="ChEBI" id="CHEBI:58702"/>
    </ligand>
</feature>
<dbReference type="Pfam" id="PF00275">
    <property type="entry name" value="EPSP_synthase"/>
    <property type="match status" value="1"/>
</dbReference>
<evidence type="ECO:0000256" key="3">
    <source>
        <dbReference type="ARBA" id="ARBA00022605"/>
    </source>
</evidence>
<sequence length="442" mass="45179">MSRESLWRAPRADVPVNASVTLPGSKSITNRALILAALASGPSTITGALRSRDTDLMIQGLQALGVSITATPDAATGTTLRVVPGPMTGGAVDCGLAGTVMRFLPPVAALADGTVAIDGDEQARTRPLGTILEALRGLGADIDGDALPFTVHGRGGLRGGTVTIDASGSSQFVSGLLLSAARFDEGVTVRHQGGSLPSMPHIDMTVDMLRAAGVTVLTPGESGDADTWKVLPGNIDPVDWVIEPDLSNATPFLAAAAVTGGTVRVPLWPARTTQPGDAIRGILADMGADVTLSAGTVGTLTVTGPKSLRGIDIDLRDIGELTPTVAALAALADGPSLLRGIAHLRGHETDRLAALATEINKLGGAVTETDDGLRIEPRPLHGAQWHSYADHRMATAGAIIGLVVDGVDIEDVGTTAKTLPGFENLWAAMLDESASAEQGALS</sequence>
<evidence type="ECO:0000256" key="7">
    <source>
        <dbReference type="HAMAP-Rule" id="MF_00210"/>
    </source>
</evidence>
<dbReference type="PANTHER" id="PTHR21090:SF5">
    <property type="entry name" value="PENTAFUNCTIONAL AROM POLYPEPTIDE"/>
    <property type="match status" value="1"/>
</dbReference>
<feature type="binding site" evidence="7">
    <location>
        <position position="27"/>
    </location>
    <ligand>
        <name>3-phosphoshikimate</name>
        <dbReference type="ChEBI" id="CHEBI:145989"/>
    </ligand>
</feature>
<keyword evidence="5 7" id="KW-0057">Aromatic amino acid biosynthesis</keyword>
<feature type="binding site" evidence="7">
    <location>
        <position position="126"/>
    </location>
    <ligand>
        <name>phosphoenolpyruvate</name>
        <dbReference type="ChEBI" id="CHEBI:58702"/>
    </ligand>
</feature>
<dbReference type="GO" id="GO:0003866">
    <property type="term" value="F:3-phosphoshikimate 1-carboxyvinyltransferase activity"/>
    <property type="evidence" value="ECO:0007669"/>
    <property type="project" value="UniProtKB-EC"/>
</dbReference>
<feature type="binding site" evidence="7">
    <location>
        <position position="169"/>
    </location>
    <ligand>
        <name>3-phosphoshikimate</name>
        <dbReference type="ChEBI" id="CHEBI:145989"/>
    </ligand>
</feature>
<comment type="similarity">
    <text evidence="2 7">Belongs to the EPSP synthase family.</text>
</comment>
<feature type="binding site" evidence="7">
    <location>
        <position position="351"/>
    </location>
    <ligand>
        <name>phosphoenolpyruvate</name>
        <dbReference type="ChEBI" id="CHEBI:58702"/>
    </ligand>
</feature>
<feature type="binding site" evidence="7">
    <location>
        <position position="171"/>
    </location>
    <ligand>
        <name>phosphoenolpyruvate</name>
        <dbReference type="ChEBI" id="CHEBI:58702"/>
    </ligand>
</feature>
<evidence type="ECO:0000313" key="10">
    <source>
        <dbReference type="Proteomes" id="UP001629744"/>
    </source>
</evidence>
<comment type="caution">
    <text evidence="7">Lacks conserved residue(s) required for the propagation of feature annotation.</text>
</comment>
<comment type="catalytic activity">
    <reaction evidence="6">
        <text>3-phosphoshikimate + phosphoenolpyruvate = 5-O-(1-carboxyvinyl)-3-phosphoshikimate + phosphate</text>
        <dbReference type="Rhea" id="RHEA:21256"/>
        <dbReference type="ChEBI" id="CHEBI:43474"/>
        <dbReference type="ChEBI" id="CHEBI:57701"/>
        <dbReference type="ChEBI" id="CHEBI:58702"/>
        <dbReference type="ChEBI" id="CHEBI:145989"/>
        <dbReference type="EC" id="2.5.1.19"/>
    </reaction>
    <physiologicalReaction direction="left-to-right" evidence="6">
        <dbReference type="Rhea" id="RHEA:21257"/>
    </physiologicalReaction>
</comment>
<dbReference type="InterPro" id="IPR013792">
    <property type="entry name" value="RNA3'P_cycl/enolpyr_Trfase_a/b"/>
</dbReference>
<organism evidence="9 10">
    <name type="scientific">Prescottella soli</name>
    <dbReference type="NCBI Taxonomy" id="1543852"/>
    <lineage>
        <taxon>Bacteria</taxon>
        <taxon>Bacillati</taxon>
        <taxon>Actinomycetota</taxon>
        <taxon>Actinomycetes</taxon>
        <taxon>Mycobacteriales</taxon>
        <taxon>Nocardiaceae</taxon>
        <taxon>Prescottella</taxon>
    </lineage>
</organism>
<keyword evidence="10" id="KW-1185">Reference proteome</keyword>
<name>A0ABW9FS89_9NOCA</name>
<dbReference type="Proteomes" id="UP001629744">
    <property type="component" value="Unassembled WGS sequence"/>
</dbReference>
<dbReference type="PANTHER" id="PTHR21090">
    <property type="entry name" value="AROM/DEHYDROQUINATE SYNTHASE"/>
    <property type="match status" value="1"/>
</dbReference>
<dbReference type="InterPro" id="IPR023193">
    <property type="entry name" value="EPSP_synthase_CS"/>
</dbReference>
<dbReference type="InterPro" id="IPR036968">
    <property type="entry name" value="Enolpyruvate_Tfrase_sf"/>
</dbReference>
<keyword evidence="4 7" id="KW-0808">Transferase</keyword>
<feature type="binding site" evidence="7">
    <location>
        <position position="198"/>
    </location>
    <ligand>
        <name>3-phosphoshikimate</name>
        <dbReference type="ChEBI" id="CHEBI:145989"/>
    </ligand>
</feature>
<evidence type="ECO:0000256" key="4">
    <source>
        <dbReference type="ARBA" id="ARBA00022679"/>
    </source>
</evidence>
<dbReference type="InterPro" id="IPR006264">
    <property type="entry name" value="EPSP_synthase"/>
</dbReference>
<keyword evidence="7" id="KW-0963">Cytoplasm</keyword>
<dbReference type="CDD" id="cd01556">
    <property type="entry name" value="EPSP_synthase"/>
    <property type="match status" value="1"/>
</dbReference>
<dbReference type="SUPFAM" id="SSF55205">
    <property type="entry name" value="EPT/RTPC-like"/>
    <property type="match status" value="1"/>
</dbReference>
<comment type="caution">
    <text evidence="9">The sequence shown here is derived from an EMBL/GenBank/DDBJ whole genome shotgun (WGS) entry which is preliminary data.</text>
</comment>
<comment type="function">
    <text evidence="7">Catalyzes the transfer of the enolpyruvyl moiety of phosphoenolpyruvate (PEP) to the 5-hydroxyl of shikimate-3-phosphate (S3P) to produce enolpyruvyl shikimate-3-phosphate and inorganic phosphate.</text>
</comment>
<evidence type="ECO:0000256" key="6">
    <source>
        <dbReference type="ARBA" id="ARBA00044633"/>
    </source>
</evidence>
<dbReference type="NCBIfam" id="TIGR01356">
    <property type="entry name" value="aroA"/>
    <property type="match status" value="1"/>
</dbReference>
<protein>
    <recommendedName>
        <fullName evidence="7">3-phosphoshikimate 1-carboxyvinyltransferase</fullName>
        <ecNumber evidence="7">2.5.1.19</ecNumber>
    </recommendedName>
    <alternativeName>
        <fullName evidence="7">5-enolpyruvylshikimate-3-phosphate synthase</fullName>
        <shortName evidence="7">EPSP synthase</shortName>
        <shortName evidence="7">EPSPS</shortName>
    </alternativeName>
</protein>
<feature type="binding site" evidence="7">
    <location>
        <position position="98"/>
    </location>
    <ligand>
        <name>phosphoenolpyruvate</name>
        <dbReference type="ChEBI" id="CHEBI:58702"/>
    </ligand>
</feature>
<gene>
    <name evidence="7 9" type="primary">aroA</name>
    <name evidence="9" type="ORF">ABEU19_001557</name>
</gene>
<feature type="active site" description="Proton acceptor" evidence="7">
    <location>
        <position position="320"/>
    </location>
</feature>
<comment type="pathway">
    <text evidence="1 7">Metabolic intermediate biosynthesis; chorismate biosynthesis; chorismate from D-erythrose 4-phosphate and phosphoenolpyruvate: step 6/7.</text>
</comment>
<evidence type="ECO:0000256" key="2">
    <source>
        <dbReference type="ARBA" id="ARBA00009948"/>
    </source>
</evidence>
<feature type="binding site" evidence="7">
    <location>
        <position position="170"/>
    </location>
    <ligand>
        <name>3-phosphoshikimate</name>
        <dbReference type="ChEBI" id="CHEBI:145989"/>
    </ligand>
</feature>
<feature type="binding site" evidence="7">
    <location>
        <position position="171"/>
    </location>
    <ligand>
        <name>3-phosphoshikimate</name>
        <dbReference type="ChEBI" id="CHEBI:145989"/>
    </ligand>
</feature>
<evidence type="ECO:0000313" key="9">
    <source>
        <dbReference type="EMBL" id="MFM1728088.1"/>
    </source>
</evidence>
<evidence type="ECO:0000256" key="5">
    <source>
        <dbReference type="ARBA" id="ARBA00023141"/>
    </source>
</evidence>
<feature type="binding site" evidence="7">
    <location>
        <position position="26"/>
    </location>
    <ligand>
        <name>phosphoenolpyruvate</name>
        <dbReference type="ChEBI" id="CHEBI:58702"/>
    </ligand>
</feature>
<comment type="subunit">
    <text evidence="7">Monomer.</text>
</comment>